<protein>
    <submittedName>
        <fullName evidence="2">Uncharacterized protein</fullName>
    </submittedName>
</protein>
<evidence type="ECO:0000313" key="2">
    <source>
        <dbReference type="EMBL" id="KAA1074314.1"/>
    </source>
</evidence>
<name>A0A5B0MEC4_PUCGR</name>
<keyword evidence="3" id="KW-1185">Reference proteome</keyword>
<organism evidence="2 3">
    <name type="scientific">Puccinia graminis f. sp. tritici</name>
    <dbReference type="NCBI Taxonomy" id="56615"/>
    <lineage>
        <taxon>Eukaryota</taxon>
        <taxon>Fungi</taxon>
        <taxon>Dikarya</taxon>
        <taxon>Basidiomycota</taxon>
        <taxon>Pucciniomycotina</taxon>
        <taxon>Pucciniomycetes</taxon>
        <taxon>Pucciniales</taxon>
        <taxon>Pucciniaceae</taxon>
        <taxon>Puccinia</taxon>
    </lineage>
</organism>
<gene>
    <name evidence="2" type="ORF">PGT21_000626</name>
</gene>
<dbReference type="AlphaFoldDB" id="A0A5B0MEC4"/>
<sequence length="55" mass="5897">MTPPTWPMSSGLQGQDFHGPRTQGFMAQGGAAQDPQAHQAQEIVQVSFFGQKLAP</sequence>
<dbReference type="Proteomes" id="UP000324748">
    <property type="component" value="Unassembled WGS sequence"/>
</dbReference>
<dbReference type="EMBL" id="VSWC01000157">
    <property type="protein sequence ID" value="KAA1074314.1"/>
    <property type="molecule type" value="Genomic_DNA"/>
</dbReference>
<proteinExistence type="predicted"/>
<comment type="caution">
    <text evidence="2">The sequence shown here is derived from an EMBL/GenBank/DDBJ whole genome shotgun (WGS) entry which is preliminary data.</text>
</comment>
<accession>A0A5B0MEC4</accession>
<feature type="region of interest" description="Disordered" evidence="1">
    <location>
        <begin position="1"/>
        <end position="38"/>
    </location>
</feature>
<reference evidence="2 3" key="1">
    <citation type="submission" date="2019-05" db="EMBL/GenBank/DDBJ databases">
        <title>Emergence of the Ug99 lineage of the wheat stem rust pathogen through somatic hybridization.</title>
        <authorList>
            <person name="Li F."/>
            <person name="Upadhyaya N.M."/>
            <person name="Sperschneider J."/>
            <person name="Matny O."/>
            <person name="Nguyen-Phuc H."/>
            <person name="Mago R."/>
            <person name="Raley C."/>
            <person name="Miller M.E."/>
            <person name="Silverstein K.A.T."/>
            <person name="Henningsen E."/>
            <person name="Hirsch C.D."/>
            <person name="Visser B."/>
            <person name="Pretorius Z.A."/>
            <person name="Steffenson B.J."/>
            <person name="Schwessinger B."/>
            <person name="Dodds P.N."/>
            <person name="Figueroa M."/>
        </authorList>
    </citation>
    <scope>NUCLEOTIDE SEQUENCE [LARGE SCALE GENOMIC DNA]</scope>
    <source>
        <strain evidence="2">21-0</strain>
    </source>
</reference>
<evidence type="ECO:0000313" key="3">
    <source>
        <dbReference type="Proteomes" id="UP000324748"/>
    </source>
</evidence>
<evidence type="ECO:0000256" key="1">
    <source>
        <dbReference type="SAM" id="MobiDB-lite"/>
    </source>
</evidence>